<gene>
    <name evidence="1" type="ORF">V1525DRAFT_372850</name>
</gene>
<keyword evidence="2" id="KW-1185">Reference proteome</keyword>
<proteinExistence type="predicted"/>
<name>A0ACC3T792_LIPKO</name>
<sequence length="312" mass="35439">MSSKKRKASSSTVAGWDRYNDAIDYSDEDFDLDSDTNSNGSQTDEMGLEPLDDETEDYRYRPQSQTIRLGTYTAGPLDPVTGQRGALPISTDPDSISLNYDDDSSMPEDGLSYLRFVRREADCRPSFVSSRGVMSNQACATTALQRSPKLQPAYEHPISKEWHDYIMSQYMFSRSLLEASYEAVQVTISRSDLPDSLATWRQFIQSADHPPTMQLLSVLEQEDVFRLFKYFQRWITPSMSVAMSRWLFALLVRTADIIPGNEISILRQLSQKCLEVKKESKELTNVSRATIDTVVSIVSDFFGQKDLAIYLF</sequence>
<dbReference type="Proteomes" id="UP001433508">
    <property type="component" value="Unassembled WGS sequence"/>
</dbReference>
<accession>A0ACC3T792</accession>
<protein>
    <submittedName>
        <fullName evidence="1">Survival motor neuron interacting protein 1-domain-containing protein</fullName>
    </submittedName>
</protein>
<reference evidence="2" key="1">
    <citation type="journal article" date="2024" name="Front. Bioeng. Biotechnol.">
        <title>Genome-scale model development and genomic sequencing of the oleaginous clade Lipomyces.</title>
        <authorList>
            <person name="Czajka J.J."/>
            <person name="Han Y."/>
            <person name="Kim J."/>
            <person name="Mondo S.J."/>
            <person name="Hofstad B.A."/>
            <person name="Robles A."/>
            <person name="Haridas S."/>
            <person name="Riley R."/>
            <person name="LaButti K."/>
            <person name="Pangilinan J."/>
            <person name="Andreopoulos W."/>
            <person name="Lipzen A."/>
            <person name="Yan J."/>
            <person name="Wang M."/>
            <person name="Ng V."/>
            <person name="Grigoriev I.V."/>
            <person name="Spatafora J.W."/>
            <person name="Magnuson J.K."/>
            <person name="Baker S.E."/>
            <person name="Pomraning K.R."/>
        </authorList>
    </citation>
    <scope>NUCLEOTIDE SEQUENCE [LARGE SCALE GENOMIC DNA]</scope>
    <source>
        <strain evidence="2">CBS 7786</strain>
    </source>
</reference>
<organism evidence="1 2">
    <name type="scientific">Lipomyces kononenkoae</name>
    <name type="common">Yeast</name>
    <dbReference type="NCBI Taxonomy" id="34357"/>
    <lineage>
        <taxon>Eukaryota</taxon>
        <taxon>Fungi</taxon>
        <taxon>Dikarya</taxon>
        <taxon>Ascomycota</taxon>
        <taxon>Saccharomycotina</taxon>
        <taxon>Lipomycetes</taxon>
        <taxon>Lipomycetales</taxon>
        <taxon>Lipomycetaceae</taxon>
        <taxon>Lipomyces</taxon>
    </lineage>
</organism>
<evidence type="ECO:0000313" key="2">
    <source>
        <dbReference type="Proteomes" id="UP001433508"/>
    </source>
</evidence>
<evidence type="ECO:0000313" key="1">
    <source>
        <dbReference type="EMBL" id="KAK9239309.1"/>
    </source>
</evidence>
<dbReference type="EMBL" id="MU971347">
    <property type="protein sequence ID" value="KAK9239309.1"/>
    <property type="molecule type" value="Genomic_DNA"/>
</dbReference>
<comment type="caution">
    <text evidence="1">The sequence shown here is derived from an EMBL/GenBank/DDBJ whole genome shotgun (WGS) entry which is preliminary data.</text>
</comment>